<accession>A0ABR7HZ89</accession>
<comment type="caution">
    <text evidence="1">The sequence shown here is derived from an EMBL/GenBank/DDBJ whole genome shotgun (WGS) entry which is preliminary data.</text>
</comment>
<organism evidence="1 2">
    <name type="scientific">Blautia intestinalis</name>
    <dbReference type="NCBI Taxonomy" id="2763028"/>
    <lineage>
        <taxon>Bacteria</taxon>
        <taxon>Bacillati</taxon>
        <taxon>Bacillota</taxon>
        <taxon>Clostridia</taxon>
        <taxon>Lachnospirales</taxon>
        <taxon>Lachnospiraceae</taxon>
        <taxon>Blautia</taxon>
    </lineage>
</organism>
<evidence type="ECO:0000313" key="1">
    <source>
        <dbReference type="EMBL" id="MBC5739553.1"/>
    </source>
</evidence>
<dbReference type="Proteomes" id="UP000633936">
    <property type="component" value="Unassembled WGS sequence"/>
</dbReference>
<proteinExistence type="predicted"/>
<gene>
    <name evidence="1" type="ORF">H8Z79_03590</name>
</gene>
<keyword evidence="2" id="KW-1185">Reference proteome</keyword>
<protein>
    <submittedName>
        <fullName evidence="1">Uncharacterized protein</fullName>
    </submittedName>
</protein>
<evidence type="ECO:0000313" key="2">
    <source>
        <dbReference type="Proteomes" id="UP000633936"/>
    </source>
</evidence>
<sequence length="153" mass="17859">MEQTTTPNKMNTMVIDDGSKTYTIENKQGKSLAEFCFRPADTNIISRYKEVSKFFQNFVITEEDPDIQKYEKQVIEQMNYLVNADAGNAFFGIMGPFSPMPDGTLFYETCLDAVCNVINQELDVRLEKMQKRTGKYTKKYYKPKRRKKSYHGR</sequence>
<dbReference type="EMBL" id="JACOQE010000001">
    <property type="protein sequence ID" value="MBC5739553.1"/>
    <property type="molecule type" value="Genomic_DNA"/>
</dbReference>
<reference evidence="1 2" key="1">
    <citation type="submission" date="2020-08" db="EMBL/GenBank/DDBJ databases">
        <title>Genome public.</title>
        <authorList>
            <person name="Liu C."/>
            <person name="Sun Q."/>
        </authorList>
    </citation>
    <scope>NUCLEOTIDE SEQUENCE [LARGE SCALE GENOMIC DNA]</scope>
    <source>
        <strain evidence="1 2">27-44</strain>
    </source>
</reference>
<dbReference type="RefSeq" id="WP_187002710.1">
    <property type="nucleotide sequence ID" value="NZ_JACOQE010000001.1"/>
</dbReference>
<name>A0ABR7HZ89_9FIRM</name>